<dbReference type="PANTHER" id="PTHR13847">
    <property type="entry name" value="SARCOSINE DEHYDROGENASE-RELATED"/>
    <property type="match status" value="1"/>
</dbReference>
<dbReference type="Gene3D" id="3.50.50.60">
    <property type="entry name" value="FAD/NAD(P)-binding domain"/>
    <property type="match status" value="1"/>
</dbReference>
<organism evidence="2 3">
    <name type="scientific">Flavihumibacter fluminis</name>
    <dbReference type="NCBI Taxonomy" id="2909236"/>
    <lineage>
        <taxon>Bacteria</taxon>
        <taxon>Pseudomonadati</taxon>
        <taxon>Bacteroidota</taxon>
        <taxon>Chitinophagia</taxon>
        <taxon>Chitinophagales</taxon>
        <taxon>Chitinophagaceae</taxon>
        <taxon>Flavihumibacter</taxon>
    </lineage>
</organism>
<feature type="domain" description="FAD dependent oxidoreductase" evidence="1">
    <location>
        <begin position="30"/>
        <end position="383"/>
    </location>
</feature>
<gene>
    <name evidence="2" type="ORF">L0U88_11275</name>
</gene>
<accession>A0ABS9BJC9</accession>
<dbReference type="Pfam" id="PF01266">
    <property type="entry name" value="DAO"/>
    <property type="match status" value="1"/>
</dbReference>
<evidence type="ECO:0000313" key="3">
    <source>
        <dbReference type="Proteomes" id="UP001200145"/>
    </source>
</evidence>
<keyword evidence="3" id="KW-1185">Reference proteome</keyword>
<dbReference type="RefSeq" id="WP_234866163.1">
    <property type="nucleotide sequence ID" value="NZ_JAKEVY010000003.1"/>
</dbReference>
<comment type="caution">
    <text evidence="2">The sequence shown here is derived from an EMBL/GenBank/DDBJ whole genome shotgun (WGS) entry which is preliminary data.</text>
</comment>
<evidence type="ECO:0000313" key="2">
    <source>
        <dbReference type="EMBL" id="MCF1715207.1"/>
    </source>
</evidence>
<dbReference type="InterPro" id="IPR036188">
    <property type="entry name" value="FAD/NAD-bd_sf"/>
</dbReference>
<dbReference type="SUPFAM" id="SSF51905">
    <property type="entry name" value="FAD/NAD(P)-binding domain"/>
    <property type="match status" value="1"/>
</dbReference>
<reference evidence="2 3" key="1">
    <citation type="submission" date="2022-01" db="EMBL/GenBank/DDBJ databases">
        <title>Flavihumibacter sp. nov., isolated from sediment of a river.</title>
        <authorList>
            <person name="Liu H."/>
        </authorList>
    </citation>
    <scope>NUCLEOTIDE SEQUENCE [LARGE SCALE GENOMIC DNA]</scope>
    <source>
        <strain evidence="2 3">RY-1</strain>
    </source>
</reference>
<protein>
    <submittedName>
        <fullName evidence="2">FAD-binding oxidoreductase</fullName>
    </submittedName>
</protein>
<dbReference type="Gene3D" id="3.30.9.10">
    <property type="entry name" value="D-Amino Acid Oxidase, subunit A, domain 2"/>
    <property type="match status" value="1"/>
</dbReference>
<dbReference type="InterPro" id="IPR006076">
    <property type="entry name" value="FAD-dep_OxRdtase"/>
</dbReference>
<sequence>MDLRSPNPYWLLKNGLISNYPSIVQNEKADIVVMGAGITGALCAWHLAKAGFSVIVCDKRHVGMGSTAASTALLQYEIDTPLRELITKVSEADAVRSYELCAYSIVALEKIANQFEGSAGFTYRPSLQYASFKKDVSDLEEEFKLRKQHGFKLSWWDSQKVKDTLGFEAPAALYSQLGAEVDAYRLTHHLLQSILRKGAKVFDNTAITHINHQKRAVELQTEQGYTIKAKQLVIACGYESQNYIPQKVETLHSTYAMVSEPMPEQDFWYRNCLIWETADPYLYLRTTSDKRVLIGGLDDDFYSPEKRDASIPAKSKQLLTSFQKKFPDIPFRIDFQWAGTFASTKDGLPYIGTIRQRPNTWFALGFGGNGITFSLLAAEQITAALNGQSEKDMQIFSFNR</sequence>
<dbReference type="Proteomes" id="UP001200145">
    <property type="component" value="Unassembled WGS sequence"/>
</dbReference>
<dbReference type="PANTHER" id="PTHR13847:SF201">
    <property type="entry name" value="PUTATIBE OXIDOREDUCTASE"/>
    <property type="match status" value="1"/>
</dbReference>
<name>A0ABS9BJC9_9BACT</name>
<evidence type="ECO:0000259" key="1">
    <source>
        <dbReference type="Pfam" id="PF01266"/>
    </source>
</evidence>
<proteinExistence type="predicted"/>
<dbReference type="EMBL" id="JAKEVY010000003">
    <property type="protein sequence ID" value="MCF1715207.1"/>
    <property type="molecule type" value="Genomic_DNA"/>
</dbReference>